<keyword evidence="3" id="KW-0539">Nucleus</keyword>
<dbReference type="PANTHER" id="PTHR13471">
    <property type="entry name" value="TETRATRICOPEPTIDE-LIKE HELICAL"/>
    <property type="match status" value="1"/>
</dbReference>
<dbReference type="PANTHER" id="PTHR13471:SF0">
    <property type="entry name" value="NUCLEAR EXOSOME REGULATOR NRDE2"/>
    <property type="match status" value="1"/>
</dbReference>
<dbReference type="SUPFAM" id="SSF48452">
    <property type="entry name" value="TPR-like"/>
    <property type="match status" value="1"/>
</dbReference>
<accession>A0AAP0HYQ6</accession>
<evidence type="ECO:0008006" key="6">
    <source>
        <dbReference type="Google" id="ProtNLM"/>
    </source>
</evidence>
<reference evidence="4 5" key="1">
    <citation type="submission" date="2024-01" db="EMBL/GenBank/DDBJ databases">
        <title>Genome assemblies of Stephania.</title>
        <authorList>
            <person name="Yang L."/>
        </authorList>
    </citation>
    <scope>NUCLEOTIDE SEQUENCE [LARGE SCALE GENOMIC DNA]</scope>
    <source>
        <strain evidence="4">YNDBR</strain>
        <tissue evidence="4">Leaf</tissue>
    </source>
</reference>
<dbReference type="GO" id="GO:0071013">
    <property type="term" value="C:catalytic step 2 spliceosome"/>
    <property type="evidence" value="ECO:0007669"/>
    <property type="project" value="TreeGrafter"/>
</dbReference>
<comment type="similarity">
    <text evidence="2">Belongs to the NRDE2 family.</text>
</comment>
<dbReference type="GO" id="GO:0006396">
    <property type="term" value="P:RNA processing"/>
    <property type="evidence" value="ECO:0007669"/>
    <property type="project" value="InterPro"/>
</dbReference>
<dbReference type="Gene3D" id="1.25.40.10">
    <property type="entry name" value="Tetratricopeptide repeat domain"/>
    <property type="match status" value="2"/>
</dbReference>
<comment type="subcellular location">
    <subcellularLocation>
        <location evidence="1">Nucleus</location>
    </subcellularLocation>
</comment>
<dbReference type="InterPro" id="IPR011990">
    <property type="entry name" value="TPR-like_helical_dom_sf"/>
</dbReference>
<dbReference type="Proteomes" id="UP001420932">
    <property type="component" value="Unassembled WGS sequence"/>
</dbReference>
<dbReference type="InterPro" id="IPR003107">
    <property type="entry name" value="HAT"/>
</dbReference>
<evidence type="ECO:0000256" key="1">
    <source>
        <dbReference type="ARBA" id="ARBA00004123"/>
    </source>
</evidence>
<keyword evidence="5" id="KW-1185">Reference proteome</keyword>
<proteinExistence type="inferred from homology"/>
<dbReference type="InterPro" id="IPR013633">
    <property type="entry name" value="NRDE-2"/>
</dbReference>
<name>A0AAP0HYQ6_9MAGN</name>
<dbReference type="EMBL" id="JBBNAF010000010">
    <property type="protein sequence ID" value="KAK9106618.1"/>
    <property type="molecule type" value="Genomic_DNA"/>
</dbReference>
<comment type="caution">
    <text evidence="4">The sequence shown here is derived from an EMBL/GenBank/DDBJ whole genome shotgun (WGS) entry which is preliminary data.</text>
</comment>
<dbReference type="GO" id="GO:0031048">
    <property type="term" value="P:regulatory ncRNA-mediated heterochromatin formation"/>
    <property type="evidence" value="ECO:0007669"/>
    <property type="project" value="TreeGrafter"/>
</dbReference>
<sequence>MRFSEGARPEASSRNLYGAMVLCFRFGRGMKSKVFTLLVISSHCALLCGKRTAGSSWLSVSQVTLLILVVNGAGRSQHDIEKRYLDRSNKDKTWDWRHTCHMEAKGQEHANEEEDDKVSDVREEDPGSILEDEEAAAVQEQSLDEIKLLKFVNKNDPADKYHILRLYDYFYYRRIWRGGLLYDAQTAVNYFSIRCERNQVIFSSLYLKQVALSNSYDHEPIVDTCQHTQTVLGIPEPFALLPYAFGGNRFESTTYTFLEWKFNLCDVKIRVAFFAIFREFNLLNSMLGGEGDGDALDGKVLNNGRNAEVEESWEDEMLRKTRDFNRMTRECPHDEKVWIEFAEFQDKVARNQPQKAARMQTLEKKISILEKAVEVNPDNEELLLGLMKAYQRRDSGEVLIAKWEKVLVGRSGSYRIWCEFLRVVQGDFSRFKVSSMRKMYAHAVQALSAACVKLYRQVHQTGKSPSSDRAVIQQELGLVDIFVSLCRFEWQSGYQELATALFQAEIEYSLFCPSLLLSEQSKQRLFEHFWNGDGAKLGEDGALGWSTWLEKEEESKQKVVTNDSLLENDEGGWSGWSDPPSKDISVRKNLDSFVADDMDVDEDKEDPEAETIDQEEDVDSLLRKLGIDADAEADHEINDVSTWTRWSEEEISRDSDQWMPVRAKSAVTAGESSDREGDEQLSRVVLFEDINEYLFSLCTEEARFSLVSQFVDFFEGKISHWLVFFLSKSLVMISSENVTTQSLLYSIFFEDGLKKPLALTNCLLYFGQSKKTHEFMRTDMMRFIRNATLLCLTVFTRNHVLVEAALVADELFLTNMKSLTSSGTPSRALAKGLLKNDRQDLLLCGVYAQREAAFGNIDLARKVFDMALSTIDGLTLSFCYWMQSHILFLWCGIVQITPNSSNFGLESSSVRATHILSCLGSGVKYSGFVGQPSSLQLLKARQGFKEQIKTSRLTWARGDIKDESIALICSAALFESLVTGWTAGISVLEEAFSMVLPERKNQSSQLEFLFDYYIKMLQRHSDQSNIQQVWQSILHGLQVYPYSPNIFAAFVGAGSRYTVPNKLRLIFDEYCRKKPSVIALLFALSFELGKFGSHHRIHALFERALANEQLQNSVLLWRCYLAYEIIVAGNLSAAKRLFFRAIHSCPWSKKLWLDGFLKLNSILTAKELTDLQDVMRDKELNLRTDVYEILLQDEMKM</sequence>
<evidence type="ECO:0000313" key="5">
    <source>
        <dbReference type="Proteomes" id="UP001420932"/>
    </source>
</evidence>
<organism evidence="4 5">
    <name type="scientific">Stephania yunnanensis</name>
    <dbReference type="NCBI Taxonomy" id="152371"/>
    <lineage>
        <taxon>Eukaryota</taxon>
        <taxon>Viridiplantae</taxon>
        <taxon>Streptophyta</taxon>
        <taxon>Embryophyta</taxon>
        <taxon>Tracheophyta</taxon>
        <taxon>Spermatophyta</taxon>
        <taxon>Magnoliopsida</taxon>
        <taxon>Ranunculales</taxon>
        <taxon>Menispermaceae</taxon>
        <taxon>Menispermoideae</taxon>
        <taxon>Cissampelideae</taxon>
        <taxon>Stephania</taxon>
    </lineage>
</organism>
<evidence type="ECO:0000256" key="3">
    <source>
        <dbReference type="ARBA" id="ARBA00023242"/>
    </source>
</evidence>
<dbReference type="Pfam" id="PF08424">
    <property type="entry name" value="NRDE-2"/>
    <property type="match status" value="1"/>
</dbReference>
<dbReference type="GO" id="GO:1902369">
    <property type="term" value="P:negative regulation of RNA catabolic process"/>
    <property type="evidence" value="ECO:0007669"/>
    <property type="project" value="TreeGrafter"/>
</dbReference>
<gene>
    <name evidence="4" type="ORF">Syun_022629</name>
</gene>
<dbReference type="SMART" id="SM00386">
    <property type="entry name" value="HAT"/>
    <property type="match status" value="4"/>
</dbReference>
<protein>
    <recommendedName>
        <fullName evidence="6">Protein NRDE2 homolog</fullName>
    </recommendedName>
</protein>
<dbReference type="AlphaFoldDB" id="A0AAP0HYQ6"/>
<evidence type="ECO:0000256" key="2">
    <source>
        <dbReference type="ARBA" id="ARBA00009265"/>
    </source>
</evidence>
<evidence type="ECO:0000313" key="4">
    <source>
        <dbReference type="EMBL" id="KAK9106618.1"/>
    </source>
</evidence>